<keyword evidence="2" id="KW-0732">Signal</keyword>
<evidence type="ECO:0000313" key="4">
    <source>
        <dbReference type="Proteomes" id="UP001251528"/>
    </source>
</evidence>
<feature type="chain" id="PRO_5042489576" evidence="2">
    <location>
        <begin position="19"/>
        <end position="103"/>
    </location>
</feature>
<gene>
    <name evidence="3" type="ORF">QQS21_007505</name>
</gene>
<dbReference type="AlphaFoldDB" id="A0AAJ0CKJ6"/>
<keyword evidence="4" id="KW-1185">Reference proteome</keyword>
<dbReference type="Proteomes" id="UP001251528">
    <property type="component" value="Unassembled WGS sequence"/>
</dbReference>
<feature type="region of interest" description="Disordered" evidence="1">
    <location>
        <begin position="23"/>
        <end position="81"/>
    </location>
</feature>
<feature type="compositionally biased region" description="Polar residues" evidence="1">
    <location>
        <begin position="37"/>
        <end position="51"/>
    </location>
</feature>
<protein>
    <submittedName>
        <fullName evidence="3">Uncharacterized protein</fullName>
    </submittedName>
</protein>
<accession>A0AAJ0CKJ6</accession>
<evidence type="ECO:0000313" key="3">
    <source>
        <dbReference type="EMBL" id="KAK2594758.1"/>
    </source>
</evidence>
<feature type="signal peptide" evidence="2">
    <location>
        <begin position="1"/>
        <end position="18"/>
    </location>
</feature>
<proteinExistence type="predicted"/>
<evidence type="ECO:0000256" key="1">
    <source>
        <dbReference type="SAM" id="MobiDB-lite"/>
    </source>
</evidence>
<organism evidence="3 4">
    <name type="scientific">Conoideocrella luteorostrata</name>
    <dbReference type="NCBI Taxonomy" id="1105319"/>
    <lineage>
        <taxon>Eukaryota</taxon>
        <taxon>Fungi</taxon>
        <taxon>Dikarya</taxon>
        <taxon>Ascomycota</taxon>
        <taxon>Pezizomycotina</taxon>
        <taxon>Sordariomycetes</taxon>
        <taxon>Hypocreomycetidae</taxon>
        <taxon>Hypocreales</taxon>
        <taxon>Clavicipitaceae</taxon>
        <taxon>Conoideocrella</taxon>
    </lineage>
</organism>
<dbReference type="EMBL" id="JASWJB010000156">
    <property type="protein sequence ID" value="KAK2594758.1"/>
    <property type="molecule type" value="Genomic_DNA"/>
</dbReference>
<comment type="caution">
    <text evidence="3">The sequence shown here is derived from an EMBL/GenBank/DDBJ whole genome shotgun (WGS) entry which is preliminary data.</text>
</comment>
<sequence length="103" mass="9788">MKTSTTLFALALAIGAMAQEKSPVMTGPPLHSFPPIASSTDIPSGTLPTTLGTAVTGTSSSDAGAATTKSGTAGSSSSTAMAVPTGQVNIGGVLGIAAALLAL</sequence>
<reference evidence="3" key="1">
    <citation type="submission" date="2023-06" db="EMBL/GenBank/DDBJ databases">
        <title>Conoideocrella luteorostrata (Hypocreales: Clavicipitaceae), a potential biocontrol fungus for elongate hemlock scale in United States Christmas tree production areas.</title>
        <authorList>
            <person name="Barrett H."/>
            <person name="Lovett B."/>
            <person name="Macias A.M."/>
            <person name="Stajich J.E."/>
            <person name="Kasson M.T."/>
        </authorList>
    </citation>
    <scope>NUCLEOTIDE SEQUENCE</scope>
    <source>
        <strain evidence="3">ARSEF 14590</strain>
    </source>
</reference>
<evidence type="ECO:0000256" key="2">
    <source>
        <dbReference type="SAM" id="SignalP"/>
    </source>
</evidence>
<name>A0AAJ0CKJ6_9HYPO</name>
<feature type="compositionally biased region" description="Low complexity" evidence="1">
    <location>
        <begin position="52"/>
        <end position="81"/>
    </location>
</feature>